<dbReference type="InterPro" id="IPR036640">
    <property type="entry name" value="ABC1_TM_sf"/>
</dbReference>
<dbReference type="SMART" id="SM00382">
    <property type="entry name" value="AAA"/>
    <property type="match status" value="1"/>
</dbReference>
<keyword evidence="8 9" id="KW-0472">Membrane</keyword>
<comment type="caution">
    <text evidence="12">The sequence shown here is derived from an EMBL/GenBank/DDBJ whole genome shotgun (WGS) entry which is preliminary data.</text>
</comment>
<evidence type="ECO:0000256" key="9">
    <source>
        <dbReference type="SAM" id="Phobius"/>
    </source>
</evidence>
<dbReference type="InterPro" id="IPR011527">
    <property type="entry name" value="ABC1_TM_dom"/>
</dbReference>
<feature type="transmembrane region" description="Helical" evidence="9">
    <location>
        <begin position="170"/>
        <end position="190"/>
    </location>
</feature>
<dbReference type="RefSeq" id="WP_154537283.1">
    <property type="nucleotide sequence ID" value="NZ_VUNE01000001.1"/>
</dbReference>
<dbReference type="InterPro" id="IPR003593">
    <property type="entry name" value="AAA+_ATPase"/>
</dbReference>
<dbReference type="GO" id="GO:0015421">
    <property type="term" value="F:ABC-type oligopeptide transporter activity"/>
    <property type="evidence" value="ECO:0007669"/>
    <property type="project" value="TreeGrafter"/>
</dbReference>
<dbReference type="InterPro" id="IPR017871">
    <property type="entry name" value="ABC_transporter-like_CS"/>
</dbReference>
<evidence type="ECO:0000313" key="12">
    <source>
        <dbReference type="EMBL" id="MST61909.1"/>
    </source>
</evidence>
<evidence type="ECO:0000256" key="4">
    <source>
        <dbReference type="ARBA" id="ARBA00022692"/>
    </source>
</evidence>
<evidence type="ECO:0000256" key="7">
    <source>
        <dbReference type="ARBA" id="ARBA00022989"/>
    </source>
</evidence>
<dbReference type="PANTHER" id="PTHR43394:SF1">
    <property type="entry name" value="ATP-BINDING CASSETTE SUB-FAMILY B MEMBER 10, MITOCHONDRIAL"/>
    <property type="match status" value="1"/>
</dbReference>
<dbReference type="Pfam" id="PF00005">
    <property type="entry name" value="ABC_tran"/>
    <property type="match status" value="1"/>
</dbReference>
<reference evidence="12 13" key="1">
    <citation type="submission" date="2019-08" db="EMBL/GenBank/DDBJ databases">
        <title>In-depth cultivation of the pig gut microbiome towards novel bacterial diversity and tailored functional studies.</title>
        <authorList>
            <person name="Wylensek D."/>
            <person name="Hitch T.C.A."/>
            <person name="Clavel T."/>
        </authorList>
    </citation>
    <scope>NUCLEOTIDE SEQUENCE [LARGE SCALE GENOMIC DNA]</scope>
    <source>
        <strain evidence="12 13">WCA-SAB-591-4A-A</strain>
    </source>
</reference>
<dbReference type="PROSITE" id="PS00211">
    <property type="entry name" value="ABC_TRANSPORTER_1"/>
    <property type="match status" value="1"/>
</dbReference>
<keyword evidence="4 9" id="KW-0812">Transmembrane</keyword>
<evidence type="ECO:0000256" key="8">
    <source>
        <dbReference type="ARBA" id="ARBA00023136"/>
    </source>
</evidence>
<dbReference type="Gene3D" id="1.20.1560.10">
    <property type="entry name" value="ABC transporter type 1, transmembrane domain"/>
    <property type="match status" value="1"/>
</dbReference>
<feature type="domain" description="ABC transporter" evidence="10">
    <location>
        <begin position="371"/>
        <end position="605"/>
    </location>
</feature>
<feature type="transmembrane region" description="Helical" evidence="9">
    <location>
        <begin position="196"/>
        <end position="213"/>
    </location>
</feature>
<dbReference type="InterPro" id="IPR039421">
    <property type="entry name" value="Type_1_exporter"/>
</dbReference>
<feature type="transmembrane region" description="Helical" evidence="9">
    <location>
        <begin position="90"/>
        <end position="111"/>
    </location>
</feature>
<dbReference type="SUPFAM" id="SSF52540">
    <property type="entry name" value="P-loop containing nucleoside triphosphate hydrolases"/>
    <property type="match status" value="1"/>
</dbReference>
<evidence type="ECO:0000256" key="1">
    <source>
        <dbReference type="ARBA" id="ARBA00004651"/>
    </source>
</evidence>
<dbReference type="Pfam" id="PF00664">
    <property type="entry name" value="ABC_membrane"/>
    <property type="match status" value="1"/>
</dbReference>
<gene>
    <name evidence="12" type="ORF">FYJ71_02835</name>
</gene>
<dbReference type="EMBL" id="VUNE01000001">
    <property type="protein sequence ID" value="MST61909.1"/>
    <property type="molecule type" value="Genomic_DNA"/>
</dbReference>
<dbReference type="GO" id="GO:0005524">
    <property type="term" value="F:ATP binding"/>
    <property type="evidence" value="ECO:0007669"/>
    <property type="project" value="UniProtKB-KW"/>
</dbReference>
<evidence type="ECO:0000256" key="5">
    <source>
        <dbReference type="ARBA" id="ARBA00022741"/>
    </source>
</evidence>
<dbReference type="InterPro" id="IPR027417">
    <property type="entry name" value="P-loop_NTPase"/>
</dbReference>
<keyword evidence="13" id="KW-1185">Reference proteome</keyword>
<dbReference type="GO" id="GO:0005886">
    <property type="term" value="C:plasma membrane"/>
    <property type="evidence" value="ECO:0007669"/>
    <property type="project" value="UniProtKB-SubCell"/>
</dbReference>
<feature type="domain" description="ABC transmembrane type-1" evidence="11">
    <location>
        <begin position="46"/>
        <end position="337"/>
    </location>
</feature>
<dbReference type="Gene3D" id="3.40.50.300">
    <property type="entry name" value="P-loop containing nucleotide triphosphate hydrolases"/>
    <property type="match status" value="1"/>
</dbReference>
<accession>A0A6N7XFC6</accession>
<keyword evidence="3" id="KW-1003">Cell membrane</keyword>
<keyword evidence="7 9" id="KW-1133">Transmembrane helix</keyword>
<protein>
    <submittedName>
        <fullName evidence="12">ABC transporter ATP-binding protein</fullName>
    </submittedName>
</protein>
<keyword evidence="2" id="KW-0813">Transport</keyword>
<dbReference type="AlphaFoldDB" id="A0A6N7XFC6"/>
<dbReference type="FunFam" id="1.20.1560.10:FF:000011">
    <property type="entry name" value="Multidrug ABC transporter ATP-binding protein"/>
    <property type="match status" value="1"/>
</dbReference>
<organism evidence="12 13">
    <name type="scientific">Peptostreptococcus porci</name>
    <dbReference type="NCBI Taxonomy" id="2652282"/>
    <lineage>
        <taxon>Bacteria</taxon>
        <taxon>Bacillati</taxon>
        <taxon>Bacillota</taxon>
        <taxon>Clostridia</taxon>
        <taxon>Peptostreptococcales</taxon>
        <taxon>Peptostreptococcaceae</taxon>
        <taxon>Peptostreptococcus</taxon>
    </lineage>
</organism>
<dbReference type="FunFam" id="3.40.50.300:FF:000287">
    <property type="entry name" value="Multidrug ABC transporter ATP-binding protein"/>
    <property type="match status" value="1"/>
</dbReference>
<dbReference type="PANTHER" id="PTHR43394">
    <property type="entry name" value="ATP-DEPENDENT PERMEASE MDL1, MITOCHONDRIAL"/>
    <property type="match status" value="1"/>
</dbReference>
<evidence type="ECO:0000259" key="10">
    <source>
        <dbReference type="PROSITE" id="PS50893"/>
    </source>
</evidence>
<dbReference type="SUPFAM" id="SSF90123">
    <property type="entry name" value="ABC transporter transmembrane region"/>
    <property type="match status" value="1"/>
</dbReference>
<evidence type="ECO:0000259" key="11">
    <source>
        <dbReference type="PROSITE" id="PS50929"/>
    </source>
</evidence>
<keyword evidence="6 12" id="KW-0067">ATP-binding</keyword>
<dbReference type="PROSITE" id="PS50893">
    <property type="entry name" value="ABC_TRANSPORTER_2"/>
    <property type="match status" value="1"/>
</dbReference>
<dbReference type="CDD" id="cd03254">
    <property type="entry name" value="ABCC_Glucan_exporter_like"/>
    <property type="match status" value="1"/>
</dbReference>
<sequence length="614" mass="70275">MENNRKNFSKARKKKRENENSSVKFFAVMKRLLKYADEDRMKVLYVFVFSIISTVFTIVGPKILGNATTEIFNGVIRKINNINNGIDFSYILKIVLILLLLYVISSVFSYLQSYVMSSVALKISYRLRKEISEKFNRLPISYYDNNERGEIISRVTNDVDTLSQSLNQSLVMLITSVITVIGVFIMMLSINLVMTIFSLLMIPLIMIVMSMVIRKSQHFFSLQQKYLGRINSKIEESFSGQNVIRGYNAEKFEQLDFNKTNNKLYNSAWKSQFLSSVMMPVMVFIGNLGYVMIAIMGGYMTISGKIAVGDIQAFIQYMRSFTQPLNQIAQIMNMFQSTVAAAERVFEFLDQKELDFSSTDTIDEDKFEGHIEFSHVDFGYDKNKMIIRDFNLDVKPGQKIAIVGPTGAGKTTLVKLLMRFYDINSGNIYLDGKDIYSIDIESYRKNFAMVLQDTWLFSGTIMENLKYGNLSANDEDVYRAAKAAYADRFILTQKNGYDTVLSEDTKNISQGQKQLLTIARAILSNPKILILDEATSSVDTRTEQMIQRAMDNLVKNRTSFIIAHRLSTIKNADLILVIKDGNIVESGTHEELMEMGNYYRSLYNSQYENLEEIN</sequence>
<evidence type="ECO:0000256" key="3">
    <source>
        <dbReference type="ARBA" id="ARBA00022475"/>
    </source>
</evidence>
<dbReference type="InterPro" id="IPR003439">
    <property type="entry name" value="ABC_transporter-like_ATP-bd"/>
</dbReference>
<feature type="transmembrane region" description="Helical" evidence="9">
    <location>
        <begin position="273"/>
        <end position="300"/>
    </location>
</feature>
<dbReference type="GO" id="GO:0016887">
    <property type="term" value="F:ATP hydrolysis activity"/>
    <property type="evidence" value="ECO:0007669"/>
    <property type="project" value="InterPro"/>
</dbReference>
<dbReference type="PROSITE" id="PS50929">
    <property type="entry name" value="ABC_TM1F"/>
    <property type="match status" value="1"/>
</dbReference>
<proteinExistence type="predicted"/>
<comment type="subcellular location">
    <subcellularLocation>
        <location evidence="1">Cell membrane</location>
        <topology evidence="1">Multi-pass membrane protein</topology>
    </subcellularLocation>
</comment>
<evidence type="ECO:0000313" key="13">
    <source>
        <dbReference type="Proteomes" id="UP000440713"/>
    </source>
</evidence>
<evidence type="ECO:0000256" key="6">
    <source>
        <dbReference type="ARBA" id="ARBA00022840"/>
    </source>
</evidence>
<dbReference type="Proteomes" id="UP000440713">
    <property type="component" value="Unassembled WGS sequence"/>
</dbReference>
<dbReference type="CDD" id="cd18547">
    <property type="entry name" value="ABC_6TM_Tm288_like"/>
    <property type="match status" value="1"/>
</dbReference>
<feature type="transmembrane region" description="Helical" evidence="9">
    <location>
        <begin position="43"/>
        <end position="64"/>
    </location>
</feature>
<keyword evidence="5" id="KW-0547">Nucleotide-binding</keyword>
<name>A0A6N7XFC6_9FIRM</name>
<evidence type="ECO:0000256" key="2">
    <source>
        <dbReference type="ARBA" id="ARBA00022448"/>
    </source>
</evidence>